<dbReference type="Gene3D" id="3.40.50.150">
    <property type="entry name" value="Vaccinia Virus protein VP39"/>
    <property type="match status" value="1"/>
</dbReference>
<evidence type="ECO:0000256" key="6">
    <source>
        <dbReference type="HAMAP-Rule" id="MF_01848"/>
    </source>
</evidence>
<dbReference type="PIRSF" id="PIRSF029038">
    <property type="entry name" value="Mtase_YbiN_prd"/>
    <property type="match status" value="1"/>
</dbReference>
<proteinExistence type="inferred from homology"/>
<comment type="function">
    <text evidence="6">Specifically methylates the adenine in position 1618 of 23S rRNA.</text>
</comment>
<dbReference type="InterPro" id="IPR016909">
    <property type="entry name" value="rRNA_lsu_MeTfrase_F"/>
</dbReference>
<dbReference type="EMBL" id="JBCGCU010000004">
    <property type="protein sequence ID" value="MEM0514935.1"/>
    <property type="molecule type" value="Genomic_DNA"/>
</dbReference>
<evidence type="ECO:0000256" key="1">
    <source>
        <dbReference type="ARBA" id="ARBA00022490"/>
    </source>
</evidence>
<evidence type="ECO:0000313" key="7">
    <source>
        <dbReference type="EMBL" id="MEM0514935.1"/>
    </source>
</evidence>
<comment type="subcellular location">
    <subcellularLocation>
        <location evidence="6">Cytoplasm</location>
    </subcellularLocation>
</comment>
<comment type="caution">
    <text evidence="7">The sequence shown here is derived from an EMBL/GenBank/DDBJ whole genome shotgun (WGS) entry which is preliminary data.</text>
</comment>
<dbReference type="Proteomes" id="UP001447008">
    <property type="component" value="Unassembled WGS sequence"/>
</dbReference>
<comment type="similarity">
    <text evidence="6">Belongs to the methyltransferase superfamily. METTL16/RlmF family.</text>
</comment>
<dbReference type="InterPro" id="IPR010286">
    <property type="entry name" value="METTL16/RlmF"/>
</dbReference>
<organism evidence="7 8">
    <name type="scientific">Pseudoalteromonas qingdaonensis</name>
    <dbReference type="NCBI Taxonomy" id="3131913"/>
    <lineage>
        <taxon>Bacteria</taxon>
        <taxon>Pseudomonadati</taxon>
        <taxon>Pseudomonadota</taxon>
        <taxon>Gammaproteobacteria</taxon>
        <taxon>Alteromonadales</taxon>
        <taxon>Pseudoalteromonadaceae</taxon>
        <taxon>Pseudoalteromonas</taxon>
    </lineage>
</organism>
<protein>
    <recommendedName>
        <fullName evidence="6">Ribosomal RNA large subunit methyltransferase F</fullName>
        <ecNumber evidence="6">2.1.1.181</ecNumber>
    </recommendedName>
    <alternativeName>
        <fullName evidence="6">23S rRNA mA1618 methyltransferase</fullName>
    </alternativeName>
    <alternativeName>
        <fullName evidence="6">rRNA adenine N-6-methyltransferase</fullName>
    </alternativeName>
</protein>
<evidence type="ECO:0000256" key="5">
    <source>
        <dbReference type="ARBA" id="ARBA00022691"/>
    </source>
</evidence>
<gene>
    <name evidence="6 7" type="primary">rlmF</name>
    <name evidence="7" type="ORF">WCN91_05765</name>
</gene>
<dbReference type="HAMAP" id="MF_01848">
    <property type="entry name" value="23SrRNA_methyltr_F"/>
    <property type="match status" value="1"/>
</dbReference>
<dbReference type="PANTHER" id="PTHR13393:SF0">
    <property type="entry name" value="RNA N6-ADENOSINE-METHYLTRANSFERASE METTL16"/>
    <property type="match status" value="1"/>
</dbReference>
<dbReference type="EC" id="2.1.1.181" evidence="6"/>
<accession>A0ABU9MUG6</accession>
<keyword evidence="2 6" id="KW-0698">rRNA processing</keyword>
<keyword evidence="5 6" id="KW-0949">S-adenosyl-L-methionine</keyword>
<comment type="catalytic activity">
    <reaction evidence="6">
        <text>adenosine(1618) in 23S rRNA + S-adenosyl-L-methionine = N(6)-methyladenosine(1618) in 23S rRNA + S-adenosyl-L-homocysteine + H(+)</text>
        <dbReference type="Rhea" id="RHEA:16497"/>
        <dbReference type="Rhea" id="RHEA-COMP:10229"/>
        <dbReference type="Rhea" id="RHEA-COMP:10231"/>
        <dbReference type="ChEBI" id="CHEBI:15378"/>
        <dbReference type="ChEBI" id="CHEBI:57856"/>
        <dbReference type="ChEBI" id="CHEBI:59789"/>
        <dbReference type="ChEBI" id="CHEBI:74411"/>
        <dbReference type="ChEBI" id="CHEBI:74449"/>
        <dbReference type="EC" id="2.1.1.181"/>
    </reaction>
</comment>
<evidence type="ECO:0000313" key="8">
    <source>
        <dbReference type="Proteomes" id="UP001447008"/>
    </source>
</evidence>
<dbReference type="RefSeq" id="WP_342677153.1">
    <property type="nucleotide sequence ID" value="NZ_JBCGCU010000004.1"/>
</dbReference>
<keyword evidence="8" id="KW-1185">Reference proteome</keyword>
<keyword evidence="1 6" id="KW-0963">Cytoplasm</keyword>
<keyword evidence="4 6" id="KW-0808">Transferase</keyword>
<dbReference type="NCBIfam" id="NF008725">
    <property type="entry name" value="PRK11727.1"/>
    <property type="match status" value="1"/>
</dbReference>
<name>A0ABU9MUG6_9GAMM</name>
<evidence type="ECO:0000256" key="2">
    <source>
        <dbReference type="ARBA" id="ARBA00022552"/>
    </source>
</evidence>
<dbReference type="InterPro" id="IPR029063">
    <property type="entry name" value="SAM-dependent_MTases_sf"/>
</dbReference>
<sequence length="307" mass="34683">MIEIPPLHPQNRHRNGYDFDALCSSLPSLQAYVIKRPDGQASIDFSDAKALKMLNQALLKHHYDVAIWDLPEGFLCPPVPGRADYLHHLYDLLSQDTEHRLAQHKVRVMDVGTGASLIYPILGNKLFNWQFLASDIDVQSVKLAKQLAQLNALPIKVVQQKQPTQYFADIIKAQDTIVATLCNPPFHDSEQSAQAGSQRKWRNLKGQQSNDLNFGGRANELWCQGGELAFVRNMALESQHFAEQVIWFTSLVSKKENERPLKSTLRKLGAVQIEVVAMAQGQKSSRFIAWTFMEADERRAQLARLLG</sequence>
<dbReference type="Pfam" id="PF05971">
    <property type="entry name" value="Methyltransf_10"/>
    <property type="match status" value="1"/>
</dbReference>
<evidence type="ECO:0000256" key="3">
    <source>
        <dbReference type="ARBA" id="ARBA00022603"/>
    </source>
</evidence>
<dbReference type="PANTHER" id="PTHR13393">
    <property type="entry name" value="SAM-DEPENDENT METHYLTRANSFERASE"/>
    <property type="match status" value="1"/>
</dbReference>
<dbReference type="GO" id="GO:0052907">
    <property type="term" value="F:23S rRNA (adenine(1618)-N(6))-methyltransferase activity"/>
    <property type="evidence" value="ECO:0007669"/>
    <property type="project" value="UniProtKB-EC"/>
</dbReference>
<keyword evidence="3 6" id="KW-0489">Methyltransferase</keyword>
<reference evidence="7 8" key="1">
    <citation type="submission" date="2024-03" db="EMBL/GenBank/DDBJ databases">
        <title>Pseudoalteromonas qingdaonensis sp. nov., isolated from the intestines of marine benthic organisms.</title>
        <authorList>
            <person name="Lin X."/>
            <person name="Fang S."/>
            <person name="Hu X."/>
        </authorList>
    </citation>
    <scope>NUCLEOTIDE SEQUENCE [LARGE SCALE GENOMIC DNA]</scope>
    <source>
        <strain evidence="7 8">YIC-827</strain>
    </source>
</reference>
<dbReference type="SUPFAM" id="SSF53335">
    <property type="entry name" value="S-adenosyl-L-methionine-dependent methyltransferases"/>
    <property type="match status" value="1"/>
</dbReference>
<evidence type="ECO:0000256" key="4">
    <source>
        <dbReference type="ARBA" id="ARBA00022679"/>
    </source>
</evidence>